<keyword evidence="2" id="KW-1185">Reference proteome</keyword>
<reference evidence="1 2" key="1">
    <citation type="submission" date="2017-05" db="EMBL/GenBank/DDBJ databases">
        <title>Comparative genomic and metabolic analysis of manganese-oxidizing mechanisms in Celeribater manganoxidans DY25T: its adaption to the environment of polymetallic nodule.</title>
        <authorList>
            <person name="Wang X."/>
        </authorList>
    </citation>
    <scope>NUCLEOTIDE SEQUENCE [LARGE SCALE GENOMIC DNA]</scope>
    <source>
        <strain evidence="1 2">DY25</strain>
    </source>
</reference>
<evidence type="ECO:0000313" key="1">
    <source>
        <dbReference type="EMBL" id="ATI41911.1"/>
    </source>
</evidence>
<gene>
    <name evidence="1" type="ORF">CBW24_07790</name>
</gene>
<sequence length="96" mass="10157">MLHCDLDGALSRRMALRAHIALIDQVLATGSPIPEDSRAVVHLANLGQAGLSVSAHQGYCGSMLMLQIRVTAPGTPADLLRMWRAHAAAELSSDDA</sequence>
<protein>
    <submittedName>
        <fullName evidence="1">Uncharacterized protein</fullName>
    </submittedName>
</protein>
<dbReference type="EMBL" id="CP021404">
    <property type="protein sequence ID" value="ATI41911.1"/>
    <property type="molecule type" value="Genomic_DNA"/>
</dbReference>
<proteinExistence type="predicted"/>
<dbReference type="KEGG" id="cmag:CBW24_07790"/>
<name>A0A291LYY7_9RHOB</name>
<evidence type="ECO:0000313" key="2">
    <source>
        <dbReference type="Proteomes" id="UP000219050"/>
    </source>
</evidence>
<accession>A0A291LYY7</accession>
<dbReference type="RefSeq" id="WP_097373218.1">
    <property type="nucleotide sequence ID" value="NZ_CP021404.1"/>
</dbReference>
<dbReference type="AlphaFoldDB" id="A0A291LYY7"/>
<dbReference type="Proteomes" id="UP000219050">
    <property type="component" value="Chromosome"/>
</dbReference>
<organism evidence="1 2">
    <name type="scientific">Pacificitalea manganoxidans</name>
    <dbReference type="NCBI Taxonomy" id="1411902"/>
    <lineage>
        <taxon>Bacteria</taxon>
        <taxon>Pseudomonadati</taxon>
        <taxon>Pseudomonadota</taxon>
        <taxon>Alphaproteobacteria</taxon>
        <taxon>Rhodobacterales</taxon>
        <taxon>Paracoccaceae</taxon>
        <taxon>Pacificitalea</taxon>
    </lineage>
</organism>